<evidence type="ECO:0000313" key="3">
    <source>
        <dbReference type="Proteomes" id="UP000191680"/>
    </source>
</evidence>
<dbReference type="EMBL" id="MTBC01000003">
    <property type="protein sequence ID" value="OQD43386.1"/>
    <property type="molecule type" value="Genomic_DNA"/>
</dbReference>
<dbReference type="Proteomes" id="UP000191680">
    <property type="component" value="Unassembled WGS sequence"/>
</dbReference>
<accession>A0A1V6LTR8</accession>
<sequence>MEQLFDPEAYRWVRNIMIGFAIFYLVFEIALNLNELEDDTSNILLFEASKNQFFFIPFVLGAILGHLFIGTTDKRFYIGDGWPVYLLFGMAAVSVLIGYKVPFKKPLWFMSLLLVLGVFYGHFLWSLNFD</sequence>
<reference evidence="2 3" key="1">
    <citation type="submission" date="2016-12" db="EMBL/GenBank/DDBJ databases">
        <authorList>
            <person name="Song W.-J."/>
            <person name="Kurnit D.M."/>
        </authorList>
    </citation>
    <scope>NUCLEOTIDE SEQUENCE [LARGE SCALE GENOMIC DNA]</scope>
    <source>
        <strain evidence="2 3">HSG9</strain>
    </source>
</reference>
<keyword evidence="1" id="KW-1133">Transmembrane helix</keyword>
<feature type="transmembrane region" description="Helical" evidence="1">
    <location>
        <begin position="53"/>
        <end position="70"/>
    </location>
</feature>
<gene>
    <name evidence="2" type="ORF">BUL40_06035</name>
</gene>
<feature type="transmembrane region" description="Helical" evidence="1">
    <location>
        <begin position="82"/>
        <end position="101"/>
    </location>
</feature>
<keyword evidence="1" id="KW-0812">Transmembrane</keyword>
<proteinExistence type="predicted"/>
<name>A0A1V6LTR8_9FLAO</name>
<dbReference type="AlphaFoldDB" id="A0A1V6LTR8"/>
<comment type="caution">
    <text evidence="2">The sequence shown here is derived from an EMBL/GenBank/DDBJ whole genome shotgun (WGS) entry which is preliminary data.</text>
</comment>
<keyword evidence="1" id="KW-0472">Membrane</keyword>
<keyword evidence="3" id="KW-1185">Reference proteome</keyword>
<dbReference type="RefSeq" id="WP_010518008.1">
    <property type="nucleotide sequence ID" value="NZ_AFOE01000017.1"/>
</dbReference>
<evidence type="ECO:0000256" key="1">
    <source>
        <dbReference type="SAM" id="Phobius"/>
    </source>
</evidence>
<organism evidence="2 3">
    <name type="scientific">Croceivirga radicis</name>
    <dbReference type="NCBI Taxonomy" id="1929488"/>
    <lineage>
        <taxon>Bacteria</taxon>
        <taxon>Pseudomonadati</taxon>
        <taxon>Bacteroidota</taxon>
        <taxon>Flavobacteriia</taxon>
        <taxon>Flavobacteriales</taxon>
        <taxon>Flavobacteriaceae</taxon>
        <taxon>Croceivirga</taxon>
    </lineage>
</organism>
<dbReference type="OrthoDB" id="1445161at2"/>
<feature type="transmembrane region" description="Helical" evidence="1">
    <location>
        <begin position="12"/>
        <end position="33"/>
    </location>
</feature>
<feature type="transmembrane region" description="Helical" evidence="1">
    <location>
        <begin position="107"/>
        <end position="127"/>
    </location>
</feature>
<protein>
    <submittedName>
        <fullName evidence="2">Uncharacterized protein</fullName>
    </submittedName>
</protein>
<evidence type="ECO:0000313" key="2">
    <source>
        <dbReference type="EMBL" id="OQD43386.1"/>
    </source>
</evidence>